<sequence>MSVSHPSSPLLLYSLTLTSGKIIAIYHVRCCAVVFLSIYTYHCSNKGYVVRTLAAFLSVLTMITVYAVVGGLGYTGQSISSVGTMVGILADCAGICLYGAPLEKLFQVLKHKSAVFINVHMVIAGLVNNSIWLVYGILISNWFIIFINILFVSVNTFTLCLYHPAADVCWGTTHPLQDAWHTHDVDQGEISVCIVVTPRLEAKKSLTSMPSPDCSYVASPTLENLRH</sequence>
<evidence type="ECO:0000313" key="12">
    <source>
        <dbReference type="Proteomes" id="UP001165121"/>
    </source>
</evidence>
<keyword evidence="9 10" id="KW-0472">Membrane</keyword>
<feature type="transmembrane region" description="Helical" evidence="10">
    <location>
        <begin position="141"/>
        <end position="162"/>
    </location>
</feature>
<dbReference type="EMBL" id="BSXT01018927">
    <property type="protein sequence ID" value="GMG16281.1"/>
    <property type="molecule type" value="Genomic_DNA"/>
</dbReference>
<evidence type="ECO:0000256" key="10">
    <source>
        <dbReference type="SAM" id="Phobius"/>
    </source>
</evidence>
<feature type="transmembrane region" description="Helical" evidence="10">
    <location>
        <begin position="48"/>
        <end position="69"/>
    </location>
</feature>
<comment type="similarity">
    <text evidence="2">Belongs to the SWEET sugar transporter family.</text>
</comment>
<feature type="transmembrane region" description="Helical" evidence="10">
    <location>
        <begin position="20"/>
        <end position="41"/>
    </location>
</feature>
<dbReference type="Gene3D" id="1.20.1280.290">
    <property type="match status" value="1"/>
</dbReference>
<comment type="subcellular location">
    <subcellularLocation>
        <location evidence="1">Cell membrane</location>
        <topology evidence="1">Multi-pass membrane protein</topology>
    </subcellularLocation>
</comment>
<evidence type="ECO:0000256" key="3">
    <source>
        <dbReference type="ARBA" id="ARBA00022448"/>
    </source>
</evidence>
<keyword evidence="6 10" id="KW-0812">Transmembrane</keyword>
<dbReference type="GO" id="GO:0051119">
    <property type="term" value="F:sugar transmembrane transporter activity"/>
    <property type="evidence" value="ECO:0007669"/>
    <property type="project" value="InterPro"/>
</dbReference>
<evidence type="ECO:0000313" key="11">
    <source>
        <dbReference type="EMBL" id="GMG16281.1"/>
    </source>
</evidence>
<accession>A0A9W7DCC0</accession>
<dbReference type="FunFam" id="1.20.1280.290:FF:000007">
    <property type="entry name" value="Bidirectional sugar transporter SWEET7"/>
    <property type="match status" value="1"/>
</dbReference>
<keyword evidence="5" id="KW-0762">Sugar transport</keyword>
<evidence type="ECO:0000256" key="8">
    <source>
        <dbReference type="ARBA" id="ARBA00022989"/>
    </source>
</evidence>
<dbReference type="PANTHER" id="PTHR10791">
    <property type="entry name" value="RAG1-ACTIVATING PROTEIN 1"/>
    <property type="match status" value="1"/>
</dbReference>
<reference evidence="11" key="1">
    <citation type="submission" date="2023-04" db="EMBL/GenBank/DDBJ databases">
        <title>Phytophthora fragariaefolia NBRC 109709.</title>
        <authorList>
            <person name="Ichikawa N."/>
            <person name="Sato H."/>
            <person name="Tonouchi N."/>
        </authorList>
    </citation>
    <scope>NUCLEOTIDE SEQUENCE</scope>
    <source>
        <strain evidence="11">NBRC 109709</strain>
    </source>
</reference>
<feature type="transmembrane region" description="Helical" evidence="10">
    <location>
        <begin position="114"/>
        <end position="135"/>
    </location>
</feature>
<evidence type="ECO:0000256" key="2">
    <source>
        <dbReference type="ARBA" id="ARBA00007809"/>
    </source>
</evidence>
<dbReference type="AlphaFoldDB" id="A0A9W7DCC0"/>
<evidence type="ECO:0000256" key="9">
    <source>
        <dbReference type="ARBA" id="ARBA00023136"/>
    </source>
</evidence>
<keyword evidence="3" id="KW-0813">Transport</keyword>
<dbReference type="InterPro" id="IPR004316">
    <property type="entry name" value="SWEET_rpt"/>
</dbReference>
<gene>
    <name evidence="11" type="ORF">Pfra01_002970700</name>
</gene>
<dbReference type="OrthoDB" id="409725at2759"/>
<organism evidence="11 12">
    <name type="scientific">Phytophthora fragariaefolia</name>
    <dbReference type="NCBI Taxonomy" id="1490495"/>
    <lineage>
        <taxon>Eukaryota</taxon>
        <taxon>Sar</taxon>
        <taxon>Stramenopiles</taxon>
        <taxon>Oomycota</taxon>
        <taxon>Peronosporomycetes</taxon>
        <taxon>Peronosporales</taxon>
        <taxon>Peronosporaceae</taxon>
        <taxon>Phytophthora</taxon>
    </lineage>
</organism>
<dbReference type="InterPro" id="IPR047664">
    <property type="entry name" value="SWEET"/>
</dbReference>
<name>A0A9W7DCC0_9STRA</name>
<keyword evidence="8 10" id="KW-1133">Transmembrane helix</keyword>
<proteinExistence type="inferred from homology"/>
<feature type="transmembrane region" description="Helical" evidence="10">
    <location>
        <begin position="81"/>
        <end position="102"/>
    </location>
</feature>
<evidence type="ECO:0000256" key="4">
    <source>
        <dbReference type="ARBA" id="ARBA00022475"/>
    </source>
</evidence>
<keyword evidence="12" id="KW-1185">Reference proteome</keyword>
<evidence type="ECO:0000256" key="1">
    <source>
        <dbReference type="ARBA" id="ARBA00004651"/>
    </source>
</evidence>
<evidence type="ECO:0000256" key="6">
    <source>
        <dbReference type="ARBA" id="ARBA00022692"/>
    </source>
</evidence>
<evidence type="ECO:0000256" key="5">
    <source>
        <dbReference type="ARBA" id="ARBA00022597"/>
    </source>
</evidence>
<comment type="caution">
    <text evidence="11">The sequence shown here is derived from an EMBL/GenBank/DDBJ whole genome shotgun (WGS) entry which is preliminary data.</text>
</comment>
<keyword evidence="7" id="KW-0677">Repeat</keyword>
<dbReference type="Proteomes" id="UP001165121">
    <property type="component" value="Unassembled WGS sequence"/>
</dbReference>
<protein>
    <submittedName>
        <fullName evidence="11">Unnamed protein product</fullName>
    </submittedName>
</protein>
<dbReference type="Pfam" id="PF03083">
    <property type="entry name" value="MtN3_slv"/>
    <property type="match status" value="1"/>
</dbReference>
<evidence type="ECO:0000256" key="7">
    <source>
        <dbReference type="ARBA" id="ARBA00022737"/>
    </source>
</evidence>
<keyword evidence="4" id="KW-1003">Cell membrane</keyword>
<dbReference type="GO" id="GO:0005886">
    <property type="term" value="C:plasma membrane"/>
    <property type="evidence" value="ECO:0007669"/>
    <property type="project" value="UniProtKB-SubCell"/>
</dbReference>
<dbReference type="PANTHER" id="PTHR10791:SF30">
    <property type="entry name" value="SUGAR TRANSPORTER SWEET1"/>
    <property type="match status" value="1"/>
</dbReference>